<feature type="transmembrane region" description="Helical" evidence="1">
    <location>
        <begin position="27"/>
        <end position="47"/>
    </location>
</feature>
<dbReference type="EMBL" id="MFVH01000009">
    <property type="protein sequence ID" value="OGI92478.1"/>
    <property type="molecule type" value="Genomic_DNA"/>
</dbReference>
<keyword evidence="1" id="KW-0472">Membrane</keyword>
<protein>
    <submittedName>
        <fullName evidence="2">Uncharacterized protein</fullName>
    </submittedName>
</protein>
<accession>A0A1F6XEN3</accession>
<evidence type="ECO:0000256" key="1">
    <source>
        <dbReference type="SAM" id="Phobius"/>
    </source>
</evidence>
<gene>
    <name evidence="2" type="ORF">A2933_01035</name>
</gene>
<dbReference type="AlphaFoldDB" id="A0A1F6XEN3"/>
<keyword evidence="1" id="KW-1133">Transmembrane helix</keyword>
<proteinExistence type="predicted"/>
<comment type="caution">
    <text evidence="2">The sequence shown here is derived from an EMBL/GenBank/DDBJ whole genome shotgun (WGS) entry which is preliminary data.</text>
</comment>
<dbReference type="Proteomes" id="UP000179381">
    <property type="component" value="Unassembled WGS sequence"/>
</dbReference>
<reference evidence="2 3" key="1">
    <citation type="journal article" date="2016" name="Nat. Commun.">
        <title>Thousands of microbial genomes shed light on interconnected biogeochemical processes in an aquifer system.</title>
        <authorList>
            <person name="Anantharaman K."/>
            <person name="Brown C.T."/>
            <person name="Hug L.A."/>
            <person name="Sharon I."/>
            <person name="Castelle C.J."/>
            <person name="Probst A.J."/>
            <person name="Thomas B.C."/>
            <person name="Singh A."/>
            <person name="Wilkins M.J."/>
            <person name="Karaoz U."/>
            <person name="Brodie E.L."/>
            <person name="Williams K.H."/>
            <person name="Hubbard S.S."/>
            <person name="Banfield J.F."/>
        </authorList>
    </citation>
    <scope>NUCLEOTIDE SEQUENCE [LARGE SCALE GENOMIC DNA]</scope>
</reference>
<sequence>MKIKFFKREKKFKKGGFHANPDISWEIVLYLAFALVVASFVFGFLLLKEINKEAGEGGLDTGEQTKIVEKERIDKALDYFAEREKKSAEISNSPSPIVDPSR</sequence>
<evidence type="ECO:0000313" key="3">
    <source>
        <dbReference type="Proteomes" id="UP000179381"/>
    </source>
</evidence>
<name>A0A1F6XEN3_9BACT</name>
<evidence type="ECO:0000313" key="2">
    <source>
        <dbReference type="EMBL" id="OGI92478.1"/>
    </source>
</evidence>
<organism evidence="2 3">
    <name type="scientific">Candidatus Nomurabacteria bacterium RIFCSPLOWO2_01_FULL_46_18</name>
    <dbReference type="NCBI Taxonomy" id="1801783"/>
    <lineage>
        <taxon>Bacteria</taxon>
        <taxon>Candidatus Nomuraibacteriota</taxon>
    </lineage>
</organism>
<keyword evidence="1" id="KW-0812">Transmembrane</keyword>